<dbReference type="Gene3D" id="3.20.20.190">
    <property type="entry name" value="Phosphatidylinositol (PI) phosphodiesterase"/>
    <property type="match status" value="1"/>
</dbReference>
<name>A0ABS1KK62_9BACT</name>
<accession>A0ABS1KK62</accession>
<evidence type="ECO:0000313" key="2">
    <source>
        <dbReference type="EMBL" id="MBL0739648.1"/>
    </source>
</evidence>
<dbReference type="EMBL" id="JAERRB010000001">
    <property type="protein sequence ID" value="MBL0739648.1"/>
    <property type="molecule type" value="Genomic_DNA"/>
</dbReference>
<dbReference type="CDD" id="cd08566">
    <property type="entry name" value="GDPD_AtGDE_like"/>
    <property type="match status" value="1"/>
</dbReference>
<dbReference type="Proteomes" id="UP000613030">
    <property type="component" value="Unassembled WGS sequence"/>
</dbReference>
<proteinExistence type="predicted"/>
<dbReference type="SUPFAM" id="SSF51695">
    <property type="entry name" value="PLC-like phosphodiesterases"/>
    <property type="match status" value="1"/>
</dbReference>
<dbReference type="InterPro" id="IPR030395">
    <property type="entry name" value="GP_PDE_dom"/>
</dbReference>
<dbReference type="Pfam" id="PF03009">
    <property type="entry name" value="GDPD"/>
    <property type="match status" value="1"/>
</dbReference>
<dbReference type="InterPro" id="IPR017946">
    <property type="entry name" value="PLC-like_Pdiesterase_TIM-brl"/>
</dbReference>
<sequence length="281" mass="31091">MKVLKTLRDQKMLAIAFAGMTLLSYVVSVKHVARPPLVSAHRGASRQAPENTLAAFEVAMAMKADFLEVDVRTTADGAQVCLHDRSLKRTTGKDAAVNTVTLHDIQNLSAGKWFDKKFAKEKVPTFEALCELVSRHNKTSSHYSRLYVDSKDINAREVVNTLQRYNLLDSAVFYGDEKTLQAVRGESSHARLMPGHPGVAREAEVIASLKPYAFDVDFRALNADLVSRCHAAGVRVFSDLLDENDTPQAYERALHLGIDLIQTDDVAAVKKTLALNQKEVK</sequence>
<gene>
    <name evidence="2" type="ORF">JI741_00400</name>
</gene>
<dbReference type="PANTHER" id="PTHR46211">
    <property type="entry name" value="GLYCEROPHOSPHORYL DIESTER PHOSPHODIESTERASE"/>
    <property type="match status" value="1"/>
</dbReference>
<protein>
    <submittedName>
        <fullName evidence="2">Glycerophosphodiester phosphodiesterase family protein</fullName>
    </submittedName>
</protein>
<keyword evidence="3" id="KW-1185">Reference proteome</keyword>
<dbReference type="PROSITE" id="PS51704">
    <property type="entry name" value="GP_PDE"/>
    <property type="match status" value="1"/>
</dbReference>
<dbReference type="PANTHER" id="PTHR46211:SF14">
    <property type="entry name" value="GLYCEROPHOSPHODIESTER PHOSPHODIESTERASE"/>
    <property type="match status" value="1"/>
</dbReference>
<feature type="domain" description="GP-PDE" evidence="1">
    <location>
        <begin position="36"/>
        <end position="273"/>
    </location>
</feature>
<organism evidence="2 3">
    <name type="scientific">Chryseolinea lacunae</name>
    <dbReference type="NCBI Taxonomy" id="2801331"/>
    <lineage>
        <taxon>Bacteria</taxon>
        <taxon>Pseudomonadati</taxon>
        <taxon>Bacteroidota</taxon>
        <taxon>Cytophagia</taxon>
        <taxon>Cytophagales</taxon>
        <taxon>Fulvivirgaceae</taxon>
        <taxon>Chryseolinea</taxon>
    </lineage>
</organism>
<evidence type="ECO:0000259" key="1">
    <source>
        <dbReference type="PROSITE" id="PS51704"/>
    </source>
</evidence>
<comment type="caution">
    <text evidence="2">The sequence shown here is derived from an EMBL/GenBank/DDBJ whole genome shotgun (WGS) entry which is preliminary data.</text>
</comment>
<evidence type="ECO:0000313" key="3">
    <source>
        <dbReference type="Proteomes" id="UP000613030"/>
    </source>
</evidence>
<dbReference type="RefSeq" id="WP_202006625.1">
    <property type="nucleotide sequence ID" value="NZ_JAERRB010000001.1"/>
</dbReference>
<reference evidence="2 3" key="1">
    <citation type="submission" date="2021-01" db="EMBL/GenBank/DDBJ databases">
        <title>Chryseolinea sp. Jin1 Genome sequencing and assembly.</title>
        <authorList>
            <person name="Kim I."/>
        </authorList>
    </citation>
    <scope>NUCLEOTIDE SEQUENCE [LARGE SCALE GENOMIC DNA]</scope>
    <source>
        <strain evidence="2 3">Jin1</strain>
    </source>
</reference>